<dbReference type="EMBL" id="GBXM01011271">
    <property type="protein sequence ID" value="JAH97306.1"/>
    <property type="molecule type" value="Transcribed_RNA"/>
</dbReference>
<protein>
    <submittedName>
        <fullName evidence="1">Uncharacterized protein</fullName>
    </submittedName>
</protein>
<dbReference type="AlphaFoldDB" id="A0A0E9X4D0"/>
<name>A0A0E9X4D0_ANGAN</name>
<reference evidence="1" key="2">
    <citation type="journal article" date="2015" name="Fish Shellfish Immunol.">
        <title>Early steps in the European eel (Anguilla anguilla)-Vibrio vulnificus interaction in the gills: Role of the RtxA13 toxin.</title>
        <authorList>
            <person name="Callol A."/>
            <person name="Pajuelo D."/>
            <person name="Ebbesson L."/>
            <person name="Teles M."/>
            <person name="MacKenzie S."/>
            <person name="Amaro C."/>
        </authorList>
    </citation>
    <scope>NUCLEOTIDE SEQUENCE</scope>
</reference>
<proteinExistence type="predicted"/>
<organism evidence="1">
    <name type="scientific">Anguilla anguilla</name>
    <name type="common">European freshwater eel</name>
    <name type="synonym">Muraena anguilla</name>
    <dbReference type="NCBI Taxonomy" id="7936"/>
    <lineage>
        <taxon>Eukaryota</taxon>
        <taxon>Metazoa</taxon>
        <taxon>Chordata</taxon>
        <taxon>Craniata</taxon>
        <taxon>Vertebrata</taxon>
        <taxon>Euteleostomi</taxon>
        <taxon>Actinopterygii</taxon>
        <taxon>Neopterygii</taxon>
        <taxon>Teleostei</taxon>
        <taxon>Anguilliformes</taxon>
        <taxon>Anguillidae</taxon>
        <taxon>Anguilla</taxon>
    </lineage>
</organism>
<sequence length="67" mass="8150">MNQDKTQFPLFSHLFWQTWTTLKKPNIFDIISPLKKTLRHRSLCALSFWIWMSLLSNPVYRIKKKLL</sequence>
<evidence type="ECO:0000313" key="1">
    <source>
        <dbReference type="EMBL" id="JAH97306.1"/>
    </source>
</evidence>
<reference evidence="1" key="1">
    <citation type="submission" date="2014-11" db="EMBL/GenBank/DDBJ databases">
        <authorList>
            <person name="Amaro Gonzalez C."/>
        </authorList>
    </citation>
    <scope>NUCLEOTIDE SEQUENCE</scope>
</reference>
<accession>A0A0E9X4D0</accession>